<evidence type="ECO:0000256" key="4">
    <source>
        <dbReference type="ARBA" id="ARBA00005002"/>
    </source>
</evidence>
<dbReference type="Pfam" id="PF07977">
    <property type="entry name" value="FabA"/>
    <property type="match status" value="1"/>
</dbReference>
<evidence type="ECO:0000256" key="15">
    <source>
        <dbReference type="ARBA" id="ARBA00061221"/>
    </source>
</evidence>
<protein>
    <recommendedName>
        <fullName evidence="17 18">Multifunctional fusion protein</fullName>
    </recommendedName>
    <domain>
        <recommendedName>
            <fullName evidence="18">3-hydroxyacyl-[acyl-carrier-protein] dehydratase FabZ</fullName>
            <ecNumber evidence="18">4.2.1.59</ecNumber>
        </recommendedName>
        <alternativeName>
            <fullName evidence="18">(3R)-hydroxymyristoyl-[acyl-carrier-protein] dehydratase</fullName>
        </alternativeName>
        <alternativeName>
            <fullName evidence="18">Beta-hydroxyacyl-ACP dehydratase</fullName>
            <shortName evidence="18">(3R)-hydroxymyristoyl-ACP dehydrase</shortName>
        </alternativeName>
    </domain>
    <domain>
        <recommendedName>
            <fullName evidence="17">UDP-3-O-acyl-N-acetylglucosamine deacetylase</fullName>
            <shortName evidence="17">UDP-3-O-acyl-GlcNAc deacetylase</shortName>
            <ecNumber evidence="17">3.5.1.108</ecNumber>
        </recommendedName>
        <alternativeName>
            <fullName evidence="17">UDP-3-O-[R-3-hydroxymyristoyl]-N-acetylglucosamine deacetylase</fullName>
        </alternativeName>
    </domain>
</protein>
<dbReference type="InterPro" id="IPR020568">
    <property type="entry name" value="Ribosomal_Su5_D2-typ_SF"/>
</dbReference>
<evidence type="ECO:0000256" key="13">
    <source>
        <dbReference type="ARBA" id="ARBA00024535"/>
    </source>
</evidence>
<comment type="pathway">
    <text evidence="4 17">Glycolipid biosynthesis; lipid IV(A) biosynthesis; lipid IV(A) from (3R)-3-hydroxytetradecanoyl-[acyl-carrier-protein] and UDP-N-acetyl-alpha-D-glucosamine: step 2/6.</text>
</comment>
<dbReference type="GO" id="GO:0046872">
    <property type="term" value="F:metal ion binding"/>
    <property type="evidence" value="ECO:0007669"/>
    <property type="project" value="UniProtKB-KW"/>
</dbReference>
<dbReference type="RefSeq" id="WP_109358012.1">
    <property type="nucleotide sequence ID" value="NZ_QFRJ01000001.1"/>
</dbReference>
<dbReference type="InterPro" id="IPR015870">
    <property type="entry name" value="UDP-acyl_N-AcGlcN_deAcase_N"/>
</dbReference>
<keyword evidence="20" id="KW-1185">Reference proteome</keyword>
<comment type="function">
    <text evidence="2 17">Catalyzes the hydrolysis of UDP-3-O-myristoyl-N-acetylglucosamine to form UDP-3-O-myristoylglucosamine and acetate, the committed step in lipid A biosynthesis.</text>
</comment>
<dbReference type="Pfam" id="PF03331">
    <property type="entry name" value="LpxC"/>
    <property type="match status" value="2"/>
</dbReference>
<dbReference type="CDD" id="cd01288">
    <property type="entry name" value="FabZ"/>
    <property type="match status" value="1"/>
</dbReference>
<dbReference type="InterPro" id="IPR011334">
    <property type="entry name" value="UDP-acyl_GlcNac_deAcase_C"/>
</dbReference>
<evidence type="ECO:0000256" key="18">
    <source>
        <dbReference type="HAMAP-Rule" id="MF_00406"/>
    </source>
</evidence>
<reference evidence="19 20" key="2">
    <citation type="submission" date="2018-05" db="EMBL/GenBank/DDBJ databases">
        <authorList>
            <person name="Lanie J.A."/>
            <person name="Ng W.-L."/>
            <person name="Kazmierczak K.M."/>
            <person name="Andrzejewski T.M."/>
            <person name="Davidsen T.M."/>
            <person name="Wayne K.J."/>
            <person name="Tettelin H."/>
            <person name="Glass J.I."/>
            <person name="Rusch D."/>
            <person name="Podicherti R."/>
            <person name="Tsui H.-C.T."/>
            <person name="Winkler M.E."/>
        </authorList>
    </citation>
    <scope>NUCLEOTIDE SEQUENCE [LARGE SCALE GENOMIC DNA]</scope>
    <source>
        <strain evidence="19 20">C305</strain>
    </source>
</reference>
<dbReference type="NCBIfam" id="NF009667">
    <property type="entry name" value="PRK13188.1"/>
    <property type="match status" value="1"/>
</dbReference>
<dbReference type="SUPFAM" id="SSF54637">
    <property type="entry name" value="Thioesterase/thiol ester dehydrase-isomerase"/>
    <property type="match status" value="1"/>
</dbReference>
<dbReference type="EMBL" id="QFRJ01000001">
    <property type="protein sequence ID" value="PWH86934.1"/>
    <property type="molecule type" value="Genomic_DNA"/>
</dbReference>
<dbReference type="InterPro" id="IPR004463">
    <property type="entry name" value="UDP-acyl_GlcNac_deAcase"/>
</dbReference>
<dbReference type="Proteomes" id="UP000245370">
    <property type="component" value="Unassembled WGS sequence"/>
</dbReference>
<feature type="active site" evidence="18">
    <location>
        <position position="368"/>
    </location>
</feature>
<evidence type="ECO:0000256" key="1">
    <source>
        <dbReference type="ARBA" id="ARBA00001947"/>
    </source>
</evidence>
<keyword evidence="5 18" id="KW-0963">Cytoplasm</keyword>
<accession>A0A2U2XGL5</accession>
<evidence type="ECO:0000256" key="12">
    <source>
        <dbReference type="ARBA" id="ARBA00023239"/>
    </source>
</evidence>
<dbReference type="NCBIfam" id="TIGR00325">
    <property type="entry name" value="lpxC"/>
    <property type="match status" value="1"/>
</dbReference>
<dbReference type="GO" id="GO:0019171">
    <property type="term" value="F:(3R)-hydroxyacyl-[acyl-carrier-protein] dehydratase activity"/>
    <property type="evidence" value="ECO:0007669"/>
    <property type="project" value="UniProtKB-EC"/>
</dbReference>
<evidence type="ECO:0000313" key="19">
    <source>
        <dbReference type="EMBL" id="PWH86934.1"/>
    </source>
</evidence>
<comment type="similarity">
    <text evidence="17">Belongs to the LpxC family.</text>
</comment>
<keyword evidence="8 17" id="KW-0479">Metal-binding</keyword>
<dbReference type="PANTHER" id="PTHR33694">
    <property type="entry name" value="UDP-3-O-ACYL-N-ACETYLGLUCOSAMINE DEACETYLASE 1, MITOCHONDRIAL-RELATED"/>
    <property type="match status" value="1"/>
</dbReference>
<comment type="similarity">
    <text evidence="16">In the C-terminal section; belongs to the thioester dehydratase family.</text>
</comment>
<dbReference type="EC" id="3.5.1.108" evidence="17"/>
<evidence type="ECO:0000256" key="8">
    <source>
        <dbReference type="ARBA" id="ARBA00022723"/>
    </source>
</evidence>
<dbReference type="SUPFAM" id="SSF54211">
    <property type="entry name" value="Ribosomal protein S5 domain 2-like"/>
    <property type="match status" value="2"/>
</dbReference>
<keyword evidence="9 17" id="KW-0378">Hydrolase</keyword>
<comment type="function">
    <text evidence="14 18">Involved in unsaturated fatty acids biosynthesis. Catalyzes the dehydration of short chain beta-hydroxyacyl-ACPs and long chain saturated and unsaturated beta-hydroxyacyl-ACPs.</text>
</comment>
<dbReference type="UniPathway" id="UPA00359">
    <property type="reaction ID" value="UER00478"/>
</dbReference>
<evidence type="ECO:0000256" key="3">
    <source>
        <dbReference type="ARBA" id="ARBA00004496"/>
    </source>
</evidence>
<evidence type="ECO:0000256" key="9">
    <source>
        <dbReference type="ARBA" id="ARBA00022801"/>
    </source>
</evidence>
<dbReference type="PANTHER" id="PTHR33694:SF1">
    <property type="entry name" value="UDP-3-O-ACYL-N-ACETYLGLUCOSAMINE DEACETYLASE 1, MITOCHONDRIAL-RELATED"/>
    <property type="match status" value="1"/>
</dbReference>
<keyword evidence="12 18" id="KW-0456">Lyase</keyword>
<comment type="subcellular location">
    <subcellularLocation>
        <location evidence="3 18">Cytoplasm</location>
    </subcellularLocation>
</comment>
<comment type="catalytic activity">
    <reaction evidence="18">
        <text>a (3R)-hydroxyacyl-[ACP] = a (2E)-enoyl-[ACP] + H2O</text>
        <dbReference type="Rhea" id="RHEA:13097"/>
        <dbReference type="Rhea" id="RHEA-COMP:9925"/>
        <dbReference type="Rhea" id="RHEA-COMP:9945"/>
        <dbReference type="ChEBI" id="CHEBI:15377"/>
        <dbReference type="ChEBI" id="CHEBI:78784"/>
        <dbReference type="ChEBI" id="CHEBI:78827"/>
        <dbReference type="EC" id="4.2.1.59"/>
    </reaction>
</comment>
<dbReference type="GO" id="GO:0005737">
    <property type="term" value="C:cytoplasm"/>
    <property type="evidence" value="ECO:0007669"/>
    <property type="project" value="UniProtKB-SubCell"/>
</dbReference>
<dbReference type="Gene3D" id="3.10.129.10">
    <property type="entry name" value="Hotdog Thioesterase"/>
    <property type="match status" value="1"/>
</dbReference>
<dbReference type="EC" id="4.2.1.59" evidence="18"/>
<feature type="binding site" evidence="17">
    <location>
        <position position="264"/>
    </location>
    <ligand>
        <name>Zn(2+)</name>
        <dbReference type="ChEBI" id="CHEBI:29105"/>
    </ligand>
</feature>
<dbReference type="HAMAP" id="MF_00406">
    <property type="entry name" value="FabZ"/>
    <property type="match status" value="1"/>
</dbReference>
<name>A0A2U2XGL5_9FLAO</name>
<evidence type="ECO:0000256" key="17">
    <source>
        <dbReference type="HAMAP-Rule" id="MF_00388"/>
    </source>
</evidence>
<dbReference type="HAMAP" id="MF_00388">
    <property type="entry name" value="LpxC"/>
    <property type="match status" value="1"/>
</dbReference>
<evidence type="ECO:0000256" key="6">
    <source>
        <dbReference type="ARBA" id="ARBA00022516"/>
    </source>
</evidence>
<evidence type="ECO:0000256" key="10">
    <source>
        <dbReference type="ARBA" id="ARBA00022833"/>
    </source>
</evidence>
<evidence type="ECO:0000256" key="2">
    <source>
        <dbReference type="ARBA" id="ARBA00002923"/>
    </source>
</evidence>
<keyword evidence="6 17" id="KW-0444">Lipid biosynthesis</keyword>
<feature type="binding site" evidence="17">
    <location>
        <position position="268"/>
    </location>
    <ligand>
        <name>Zn(2+)</name>
        <dbReference type="ChEBI" id="CHEBI:29105"/>
    </ligand>
</feature>
<proteinExistence type="inferred from homology"/>
<evidence type="ECO:0000256" key="7">
    <source>
        <dbReference type="ARBA" id="ARBA00022556"/>
    </source>
</evidence>
<dbReference type="GO" id="GO:0103117">
    <property type="term" value="F:UDP-3-O-acyl-N-acetylglucosamine deacetylase activity"/>
    <property type="evidence" value="ECO:0007669"/>
    <property type="project" value="UniProtKB-UniRule"/>
</dbReference>
<dbReference type="GO" id="GO:0009245">
    <property type="term" value="P:lipid A biosynthetic process"/>
    <property type="evidence" value="ECO:0007669"/>
    <property type="project" value="UniProtKB-UniRule"/>
</dbReference>
<evidence type="ECO:0000256" key="11">
    <source>
        <dbReference type="ARBA" id="ARBA00023098"/>
    </source>
</evidence>
<dbReference type="AlphaFoldDB" id="A0A2U2XGL5"/>
<reference evidence="19 20" key="1">
    <citation type="submission" date="2018-05" db="EMBL/GenBank/DDBJ databases">
        <title>Brumimicrobium oceani sp. nov., isolated from coastal sediment.</title>
        <authorList>
            <person name="Kou Y."/>
        </authorList>
    </citation>
    <scope>NUCLEOTIDE SEQUENCE [LARGE SCALE GENOMIC DNA]</scope>
    <source>
        <strain evidence="19 20">C305</strain>
    </source>
</reference>
<feature type="binding site" evidence="17">
    <location>
        <position position="79"/>
    </location>
    <ligand>
        <name>Zn(2+)</name>
        <dbReference type="ChEBI" id="CHEBI:29105"/>
    </ligand>
</feature>
<evidence type="ECO:0000256" key="5">
    <source>
        <dbReference type="ARBA" id="ARBA00022490"/>
    </source>
</evidence>
<dbReference type="Gene3D" id="3.30.230.20">
    <property type="entry name" value="lpxc deacetylase, domain 1"/>
    <property type="match status" value="1"/>
</dbReference>
<comment type="cofactor">
    <cofactor evidence="1 17">
        <name>Zn(2+)</name>
        <dbReference type="ChEBI" id="CHEBI:29105"/>
    </cofactor>
</comment>
<dbReference type="InterPro" id="IPR013114">
    <property type="entry name" value="FabA_FabZ"/>
</dbReference>
<keyword evidence="10 17" id="KW-0862">Zinc</keyword>
<dbReference type="OrthoDB" id="9772788at2"/>
<keyword evidence="11 17" id="KW-0443">Lipid metabolism</keyword>
<dbReference type="FunFam" id="3.10.129.10:FF:000001">
    <property type="entry name" value="3-hydroxyacyl-[acyl-carrier-protein] dehydratase FabZ"/>
    <property type="match status" value="1"/>
</dbReference>
<sequence>MIENQRTLKSAIKLIGVGLHTGEKVTIELCPAPDNHGYKFQRTDIEGEPIIEADADLVVSTERGTTLEKNGAKVYTTEHVLAALYGMQVDNALIKISGPEIPIMDGSSYPFVQAIESVGYEEQKAVREYLELDEVIPWEDVDKGIEFLAVPDSVYRLTVMVDYNSPVLGTQHATIYKIEEFKEQISTCKTFVFLKELEFLAKNGLIKGGDIDNAIILVEREDVSQEELDRLAKLLGKEGLEVKYKGIGTLNNYQMKFQNEPARHKLLDIVGDLALVGKPIKAHILAARPGHSGNTRFAKVLKEQIKKQKNAPRKFDLEKDPLYDINDIEKMLPHRYPFLLVDKVMEITEDTIVGVKNITMNEPQFTGHFPGNPIFPGVLQVEAMAQCGGIFALSKVDEPHLYSTYFMKIDNVKFKQKVIPGDTIVFELKLLSPMRRGLVNMGGKGYINGKLAVEAEMLAQVIKDKVENDQ</sequence>
<evidence type="ECO:0000256" key="14">
    <source>
        <dbReference type="ARBA" id="ARBA00025049"/>
    </source>
</evidence>
<comment type="similarity">
    <text evidence="15">In the N-terminal section; belongs to the LpxC family.</text>
</comment>
<feature type="active site" description="Proton donor" evidence="17">
    <location>
        <position position="291"/>
    </location>
</feature>
<dbReference type="NCBIfam" id="TIGR01750">
    <property type="entry name" value="fabZ"/>
    <property type="match status" value="1"/>
</dbReference>
<keyword evidence="7 17" id="KW-0441">Lipid A biosynthesis</keyword>
<dbReference type="GO" id="GO:0016020">
    <property type="term" value="C:membrane"/>
    <property type="evidence" value="ECO:0007669"/>
    <property type="project" value="GOC"/>
</dbReference>
<comment type="similarity">
    <text evidence="18">Belongs to the thioester dehydratase family. FabZ subfamily.</text>
</comment>
<evidence type="ECO:0000256" key="16">
    <source>
        <dbReference type="ARBA" id="ARBA00061355"/>
    </source>
</evidence>
<gene>
    <name evidence="17" type="primary">lpxC</name>
    <name evidence="18" type="synonym">fabZ</name>
    <name evidence="19" type="ORF">DIT68_01360</name>
</gene>
<dbReference type="InterPro" id="IPR010084">
    <property type="entry name" value="FabZ"/>
</dbReference>
<comment type="caution">
    <text evidence="19">The sequence shown here is derived from an EMBL/GenBank/DDBJ whole genome shotgun (WGS) entry which is preliminary data.</text>
</comment>
<dbReference type="NCBIfam" id="NF000582">
    <property type="entry name" value="PRK00006.1"/>
    <property type="match status" value="1"/>
</dbReference>
<dbReference type="InterPro" id="IPR029069">
    <property type="entry name" value="HotDog_dom_sf"/>
</dbReference>
<organism evidence="19 20">
    <name type="scientific">Brumimicrobium oceani</name>
    <dbReference type="NCBI Taxonomy" id="2100725"/>
    <lineage>
        <taxon>Bacteria</taxon>
        <taxon>Pseudomonadati</taxon>
        <taxon>Bacteroidota</taxon>
        <taxon>Flavobacteriia</taxon>
        <taxon>Flavobacteriales</taxon>
        <taxon>Crocinitomicaceae</taxon>
        <taxon>Brumimicrobium</taxon>
    </lineage>
</organism>
<dbReference type="GO" id="GO:0006633">
    <property type="term" value="P:fatty acid biosynthetic process"/>
    <property type="evidence" value="ECO:0007669"/>
    <property type="project" value="UniProtKB-UniRule"/>
</dbReference>
<dbReference type="Gene3D" id="3.30.1700.10">
    <property type="entry name" value="lpxc deacetylase, domain 2"/>
    <property type="match status" value="1"/>
</dbReference>
<comment type="catalytic activity">
    <reaction evidence="13 17">
        <text>a UDP-3-O-[(3R)-3-hydroxyacyl]-N-acetyl-alpha-D-glucosamine + H2O = a UDP-3-O-[(3R)-3-hydroxyacyl]-alpha-D-glucosamine + acetate</text>
        <dbReference type="Rhea" id="RHEA:67816"/>
        <dbReference type="ChEBI" id="CHEBI:15377"/>
        <dbReference type="ChEBI" id="CHEBI:30089"/>
        <dbReference type="ChEBI" id="CHEBI:137740"/>
        <dbReference type="ChEBI" id="CHEBI:173225"/>
        <dbReference type="EC" id="3.5.1.108"/>
    </reaction>
</comment>
<evidence type="ECO:0000313" key="20">
    <source>
        <dbReference type="Proteomes" id="UP000245370"/>
    </source>
</evidence>